<dbReference type="SMART" id="SM00320">
    <property type="entry name" value="WD40"/>
    <property type="match status" value="2"/>
</dbReference>
<dbReference type="EMBL" id="WJXA01000001">
    <property type="protein sequence ID" value="KAF7152868.1"/>
    <property type="molecule type" value="Genomic_DNA"/>
</dbReference>
<keyword evidence="2" id="KW-0677">Repeat</keyword>
<evidence type="ECO:0000256" key="1">
    <source>
        <dbReference type="ARBA" id="ARBA00022574"/>
    </source>
</evidence>
<dbReference type="SUPFAM" id="SSF54001">
    <property type="entry name" value="Cysteine proteinases"/>
    <property type="match status" value="1"/>
</dbReference>
<dbReference type="InterPro" id="IPR036322">
    <property type="entry name" value="WD40_repeat_dom_sf"/>
</dbReference>
<dbReference type="Gene3D" id="3.90.70.10">
    <property type="entry name" value="Cysteine proteinases"/>
    <property type="match status" value="1"/>
</dbReference>
<dbReference type="Pfam" id="PF00400">
    <property type="entry name" value="WD40"/>
    <property type="match status" value="1"/>
</dbReference>
<dbReference type="InterPro" id="IPR000668">
    <property type="entry name" value="Peptidase_C1A_C"/>
</dbReference>
<accession>A0A834HGV5</accession>
<evidence type="ECO:0000313" key="4">
    <source>
        <dbReference type="EMBL" id="KAF7152868.1"/>
    </source>
</evidence>
<dbReference type="InterPro" id="IPR015943">
    <property type="entry name" value="WD40/YVTN_repeat-like_dom_sf"/>
</dbReference>
<keyword evidence="5" id="KW-1185">Reference proteome</keyword>
<dbReference type="PANTHER" id="PTHR22838:SF23">
    <property type="entry name" value="WD REPEAT-CONTAINING PROTEIN WDS HOMOLOG"/>
    <property type="match status" value="1"/>
</dbReference>
<organism evidence="4 5">
    <name type="scientific">Rhododendron simsii</name>
    <name type="common">Sims's rhododendron</name>
    <dbReference type="NCBI Taxonomy" id="118357"/>
    <lineage>
        <taxon>Eukaryota</taxon>
        <taxon>Viridiplantae</taxon>
        <taxon>Streptophyta</taxon>
        <taxon>Embryophyta</taxon>
        <taxon>Tracheophyta</taxon>
        <taxon>Spermatophyta</taxon>
        <taxon>Magnoliopsida</taxon>
        <taxon>eudicotyledons</taxon>
        <taxon>Gunneridae</taxon>
        <taxon>Pentapetalae</taxon>
        <taxon>asterids</taxon>
        <taxon>Ericales</taxon>
        <taxon>Ericaceae</taxon>
        <taxon>Ericoideae</taxon>
        <taxon>Rhodoreae</taxon>
        <taxon>Rhododendron</taxon>
    </lineage>
</organism>
<dbReference type="SUPFAM" id="SSF50978">
    <property type="entry name" value="WD40 repeat-like"/>
    <property type="match status" value="1"/>
</dbReference>
<dbReference type="AlphaFoldDB" id="A0A834HGV5"/>
<feature type="domain" description="Peptidase C1A papain C-terminal" evidence="3">
    <location>
        <begin position="319"/>
        <end position="521"/>
    </location>
</feature>
<dbReference type="GO" id="GO:0006508">
    <property type="term" value="P:proteolysis"/>
    <property type="evidence" value="ECO:0007669"/>
    <property type="project" value="InterPro"/>
</dbReference>
<comment type="caution">
    <text evidence="4">The sequence shown here is derived from an EMBL/GenBank/DDBJ whole genome shotgun (WGS) entry which is preliminary data.</text>
</comment>
<evidence type="ECO:0000259" key="3">
    <source>
        <dbReference type="SMART" id="SM00645"/>
    </source>
</evidence>
<dbReference type="PANTHER" id="PTHR22838">
    <property type="entry name" value="WD REPEAT PROTEIN 26-RELATED"/>
    <property type="match status" value="1"/>
</dbReference>
<dbReference type="Gene3D" id="2.130.10.10">
    <property type="entry name" value="YVTN repeat-like/Quinoprotein amine dehydrogenase"/>
    <property type="match status" value="1"/>
</dbReference>
<keyword evidence="1" id="KW-0853">WD repeat</keyword>
<name>A0A834HGV5_RHOSS</name>
<dbReference type="Proteomes" id="UP000626092">
    <property type="component" value="Unassembled WGS sequence"/>
</dbReference>
<proteinExistence type="predicted"/>
<gene>
    <name evidence="4" type="ORF">RHSIM_Rhsim01G0204000</name>
</gene>
<dbReference type="InterPro" id="IPR001680">
    <property type="entry name" value="WD40_rpt"/>
</dbReference>
<protein>
    <recommendedName>
        <fullName evidence="3">Peptidase C1A papain C-terminal domain-containing protein</fullName>
    </recommendedName>
</protein>
<dbReference type="SMART" id="SM00645">
    <property type="entry name" value="Pept_C1"/>
    <property type="match status" value="1"/>
</dbReference>
<dbReference type="GO" id="GO:0008234">
    <property type="term" value="F:cysteine-type peptidase activity"/>
    <property type="evidence" value="ECO:0007669"/>
    <property type="project" value="InterPro"/>
</dbReference>
<dbReference type="Pfam" id="PF00112">
    <property type="entry name" value="Peptidase_C1"/>
    <property type="match status" value="1"/>
</dbReference>
<reference evidence="4" key="1">
    <citation type="submission" date="2019-11" db="EMBL/GenBank/DDBJ databases">
        <authorList>
            <person name="Liu Y."/>
            <person name="Hou J."/>
            <person name="Li T.-Q."/>
            <person name="Guan C.-H."/>
            <person name="Wu X."/>
            <person name="Wu H.-Z."/>
            <person name="Ling F."/>
            <person name="Zhang R."/>
            <person name="Shi X.-G."/>
            <person name="Ren J.-P."/>
            <person name="Chen E.-F."/>
            <person name="Sun J.-M."/>
        </authorList>
    </citation>
    <scope>NUCLEOTIDE SEQUENCE</scope>
    <source>
        <strain evidence="4">Adult_tree_wgs_1</strain>
        <tissue evidence="4">Leaves</tissue>
    </source>
</reference>
<dbReference type="InterPro" id="IPR051350">
    <property type="entry name" value="WD_repeat-ST_regulator"/>
</dbReference>
<evidence type="ECO:0000313" key="5">
    <source>
        <dbReference type="Proteomes" id="UP000626092"/>
    </source>
</evidence>
<dbReference type="InterPro" id="IPR038765">
    <property type="entry name" value="Papain-like_cys_pep_sf"/>
</dbReference>
<sequence length="526" mass="58492">MLLTCGNVEVLKIMGCGISDSSVEAPTRKRASSMWDCEGNEIKACTGTRMPKILDLAVTPDEEIRILNVTTNAERVISEKHSITSLSVSGDSKFLIVYLSSQEIHMWDVDGKWVKPLKYTGHKQEKYVSRSCFGGLNSTFIASGQREFTGVSKIPPPQPAWFHLSDSVLQKVYIWNRRSPNPIEVLSGHKMTVNCVSWNHKKPQMFASASDMMIKPSVYGDQALLRRRCERKGNGNASPMMRYLAPKLHSFQRISGVSSEILRRPGEALRALSTRGGDWILRRPGEALTALSTRGGDWILRRPGEALRALSTRGGDWGIPGAFDWRVDRGIVTRVKDQGSLDACYAYAATTAVEYIHQIRKKEFVQVSVKEILDVGVGSGDDGEGGKSFQVLDWIADNGISREPMDDGQVGDIVTIDNVECFGLKSDLQLQKAILECGPVVVEFSTTDYFCENEGDIYFTTEKSLPGHDLVFTGWGTSADGIHYWNAQNSWGLEFGDAGFVRIMRMGRLWWGPERSLVRACVPVIH</sequence>
<dbReference type="OrthoDB" id="972532at2759"/>
<evidence type="ECO:0000256" key="2">
    <source>
        <dbReference type="ARBA" id="ARBA00022737"/>
    </source>
</evidence>